<accession>A0A1M6ST90</accession>
<evidence type="ECO:0000256" key="2">
    <source>
        <dbReference type="ARBA" id="ARBA00012135"/>
    </source>
</evidence>
<evidence type="ECO:0000313" key="4">
    <source>
        <dbReference type="EMBL" id="SHK47850.1"/>
    </source>
</evidence>
<dbReference type="SUPFAM" id="SSF53613">
    <property type="entry name" value="Ribokinase-like"/>
    <property type="match status" value="1"/>
</dbReference>
<dbReference type="Pfam" id="PF08543">
    <property type="entry name" value="Phos_pyr_kin"/>
    <property type="match status" value="1"/>
</dbReference>
<dbReference type="EC" id="2.7.1.49" evidence="2"/>
<keyword evidence="4" id="KW-0808">Transferase</keyword>
<sequence>MAIAKDNLVLSIAGFDPCGGAGILADIQTMHQLKVQGMAVVTALTYQNEDDLWGIEWKDFDPIKSQIDALLADYSFGVVKIGIINGLDLLNKLLQYLEKRIPNARIIWDPVLKSSSGFDFVKKVESDEFQNILKRVHLITPNRWEFDKISAALGSETWPTNVLKKGGHSDTSDTSDILIKPDGSQVKIEGKRIEGKDKHGTGCVLSSAVAASINKGMSLEDACKAAKEYTEKYLQTGTAKLGRHFEINA</sequence>
<dbReference type="AlphaFoldDB" id="A0A1M6ST90"/>
<feature type="domain" description="Pyridoxamine kinase/Phosphomethylpyrimidine kinase" evidence="3">
    <location>
        <begin position="16"/>
        <end position="238"/>
    </location>
</feature>
<organism evidence="4 5">
    <name type="scientific">Reichenbachiella agariperforans</name>
    <dbReference type="NCBI Taxonomy" id="156994"/>
    <lineage>
        <taxon>Bacteria</taxon>
        <taxon>Pseudomonadati</taxon>
        <taxon>Bacteroidota</taxon>
        <taxon>Cytophagia</taxon>
        <taxon>Cytophagales</taxon>
        <taxon>Reichenbachiellaceae</taxon>
        <taxon>Reichenbachiella</taxon>
    </lineage>
</organism>
<dbReference type="CDD" id="cd01169">
    <property type="entry name" value="HMPP_kinase"/>
    <property type="match status" value="1"/>
</dbReference>
<evidence type="ECO:0000259" key="3">
    <source>
        <dbReference type="Pfam" id="PF08543"/>
    </source>
</evidence>
<protein>
    <recommendedName>
        <fullName evidence="2">hydroxymethylpyrimidine kinase</fullName>
        <ecNumber evidence="2">2.7.1.49</ecNumber>
    </recommendedName>
</protein>
<keyword evidence="5" id="KW-1185">Reference proteome</keyword>
<dbReference type="GO" id="GO:0008902">
    <property type="term" value="F:hydroxymethylpyrimidine kinase activity"/>
    <property type="evidence" value="ECO:0007669"/>
    <property type="project" value="UniProtKB-EC"/>
</dbReference>
<proteinExistence type="predicted"/>
<gene>
    <name evidence="4" type="ORF">SAMN04488028_105142</name>
</gene>
<dbReference type="RefSeq" id="WP_084190559.1">
    <property type="nucleotide sequence ID" value="NZ_FRAA01000005.1"/>
</dbReference>
<dbReference type="Proteomes" id="UP000184474">
    <property type="component" value="Unassembled WGS sequence"/>
</dbReference>
<dbReference type="GO" id="GO:0009228">
    <property type="term" value="P:thiamine biosynthetic process"/>
    <property type="evidence" value="ECO:0007669"/>
    <property type="project" value="InterPro"/>
</dbReference>
<dbReference type="STRING" id="156994.SAMN04488028_105142"/>
<comment type="pathway">
    <text evidence="1">Cofactor biosynthesis; thiamine diphosphate biosynthesis.</text>
</comment>
<name>A0A1M6ST90_REIAG</name>
<reference evidence="5" key="1">
    <citation type="submission" date="2016-11" db="EMBL/GenBank/DDBJ databases">
        <authorList>
            <person name="Varghese N."/>
            <person name="Submissions S."/>
        </authorList>
    </citation>
    <scope>NUCLEOTIDE SEQUENCE [LARGE SCALE GENOMIC DNA]</scope>
    <source>
        <strain evidence="5">DSM 26134</strain>
    </source>
</reference>
<keyword evidence="4" id="KW-0418">Kinase</keyword>
<dbReference type="GO" id="GO:0005829">
    <property type="term" value="C:cytosol"/>
    <property type="evidence" value="ECO:0007669"/>
    <property type="project" value="TreeGrafter"/>
</dbReference>
<dbReference type="EMBL" id="FRAA01000005">
    <property type="protein sequence ID" value="SHK47850.1"/>
    <property type="molecule type" value="Genomic_DNA"/>
</dbReference>
<dbReference type="PANTHER" id="PTHR20858">
    <property type="entry name" value="PHOSPHOMETHYLPYRIMIDINE KINASE"/>
    <property type="match status" value="1"/>
</dbReference>
<dbReference type="Gene3D" id="3.40.1190.20">
    <property type="match status" value="1"/>
</dbReference>
<evidence type="ECO:0000256" key="1">
    <source>
        <dbReference type="ARBA" id="ARBA00004948"/>
    </source>
</evidence>
<dbReference type="PANTHER" id="PTHR20858:SF17">
    <property type="entry name" value="HYDROXYMETHYLPYRIMIDINE_PHOSPHOMETHYLPYRIMIDINE KINASE THI20-RELATED"/>
    <property type="match status" value="1"/>
</dbReference>
<dbReference type="InterPro" id="IPR004399">
    <property type="entry name" value="HMP/HMP-P_kinase_dom"/>
</dbReference>
<dbReference type="InterPro" id="IPR013749">
    <property type="entry name" value="PM/HMP-P_kinase-1"/>
</dbReference>
<evidence type="ECO:0000313" key="5">
    <source>
        <dbReference type="Proteomes" id="UP000184474"/>
    </source>
</evidence>
<dbReference type="InterPro" id="IPR029056">
    <property type="entry name" value="Ribokinase-like"/>
</dbReference>
<dbReference type="GO" id="GO:0008972">
    <property type="term" value="F:phosphomethylpyrimidine kinase activity"/>
    <property type="evidence" value="ECO:0007669"/>
    <property type="project" value="InterPro"/>
</dbReference>